<dbReference type="Proteomes" id="UP001519460">
    <property type="component" value="Unassembled WGS sequence"/>
</dbReference>
<protein>
    <submittedName>
        <fullName evidence="1">Uncharacterized protein</fullName>
    </submittedName>
</protein>
<dbReference type="EMBL" id="JACVVK020000189">
    <property type="protein sequence ID" value="KAK7485766.1"/>
    <property type="molecule type" value="Genomic_DNA"/>
</dbReference>
<name>A0ABD0KFF9_9CAEN</name>
<reference evidence="1 2" key="1">
    <citation type="journal article" date="2023" name="Sci. Data">
        <title>Genome assembly of the Korean intertidal mud-creeper Batillaria attramentaria.</title>
        <authorList>
            <person name="Patra A.K."/>
            <person name="Ho P.T."/>
            <person name="Jun S."/>
            <person name="Lee S.J."/>
            <person name="Kim Y."/>
            <person name="Won Y.J."/>
        </authorList>
    </citation>
    <scope>NUCLEOTIDE SEQUENCE [LARGE SCALE GENOMIC DNA]</scope>
    <source>
        <strain evidence="1">Wonlab-2016</strain>
    </source>
</reference>
<comment type="caution">
    <text evidence="1">The sequence shown here is derived from an EMBL/GenBank/DDBJ whole genome shotgun (WGS) entry which is preliminary data.</text>
</comment>
<evidence type="ECO:0000313" key="1">
    <source>
        <dbReference type="EMBL" id="KAK7485766.1"/>
    </source>
</evidence>
<evidence type="ECO:0000313" key="2">
    <source>
        <dbReference type="Proteomes" id="UP001519460"/>
    </source>
</evidence>
<dbReference type="AlphaFoldDB" id="A0ABD0KFF9"/>
<sequence>MWQYGTSSNGARYSWTCSYGPRGGAYCEEELVIGTVNGYGLSTYGCREGLVEIVTKTPEVCGSMGQCQQEYDTYVRVAVSQEGACGEEFVIGTVTRLRQEQFKRHGPVNEAAPVGDTAVSLGQSGCLLTTTPWRILWSGSFRHGKEISRNRFLVALERVPSMGVKIVPN</sequence>
<keyword evidence="2" id="KW-1185">Reference proteome</keyword>
<proteinExistence type="predicted"/>
<accession>A0ABD0KFF9</accession>
<gene>
    <name evidence="1" type="ORF">BaRGS_00022947</name>
</gene>
<organism evidence="1 2">
    <name type="scientific">Batillaria attramentaria</name>
    <dbReference type="NCBI Taxonomy" id="370345"/>
    <lineage>
        <taxon>Eukaryota</taxon>
        <taxon>Metazoa</taxon>
        <taxon>Spiralia</taxon>
        <taxon>Lophotrochozoa</taxon>
        <taxon>Mollusca</taxon>
        <taxon>Gastropoda</taxon>
        <taxon>Caenogastropoda</taxon>
        <taxon>Sorbeoconcha</taxon>
        <taxon>Cerithioidea</taxon>
        <taxon>Batillariidae</taxon>
        <taxon>Batillaria</taxon>
    </lineage>
</organism>